<feature type="domain" description="O-antigen ligase-related" evidence="6">
    <location>
        <begin position="263"/>
        <end position="422"/>
    </location>
</feature>
<feature type="transmembrane region" description="Helical" evidence="5">
    <location>
        <begin position="474"/>
        <end position="492"/>
    </location>
</feature>
<evidence type="ECO:0000256" key="4">
    <source>
        <dbReference type="ARBA" id="ARBA00023136"/>
    </source>
</evidence>
<keyword evidence="4 5" id="KW-0472">Membrane</keyword>
<feature type="transmembrane region" description="Helical" evidence="5">
    <location>
        <begin position="446"/>
        <end position="462"/>
    </location>
</feature>
<dbReference type="PANTHER" id="PTHR37422:SF13">
    <property type="entry name" value="LIPOPOLYSACCHARIDE BIOSYNTHESIS PROTEIN PA4999-RELATED"/>
    <property type="match status" value="1"/>
</dbReference>
<accession>A0A644VA56</accession>
<feature type="transmembrane region" description="Helical" evidence="5">
    <location>
        <begin position="277"/>
        <end position="294"/>
    </location>
</feature>
<sequence>MRFLNQIIDYIKKILSPLLCLWESVNDRTKTIIIISSLCALFIGIGYSYIDYEYYIYGVVPIVLLLLLLYYYQLDKVLYLIVFLTPLSINMLVSETTAMTLPTEPLLILFALVFSIKVLVDGKYNTKILTHPISLAIAFYLFWMLITSFSSVRPLVSFKFFASKIFYIIPFYLAIIPLFANFKRIKTIYLFYAVSLLIVVIYATLSFAQKGFEFDECFYIMQPFYNDHTAYGAILAMFLTITTFFIFSKSTTKWGRLVYVVLFGVFLLGLILSYSRAAWMSVIPAIGIYLILKFKIKLKLILIIISAGVLFLFAFQTPILQLLEKNSQDSSGNIAEHITSISNISTDASNVERLNRWACAFRMFEEKPFLGWGPGTYQFEYAGYQKSYQLSTISTNAGNLGNAHSEYFGPMTESGVLGMISVIILFSVVIYTGIKVYKRAQNKTEGQLAIFLTMSLVTYYTHGVLNNFLDTDKLSIPFWFFTAAIVALDIYSQKRERI</sequence>
<protein>
    <recommendedName>
        <fullName evidence="6">O-antigen ligase-related domain-containing protein</fullName>
    </recommendedName>
</protein>
<feature type="transmembrane region" description="Helical" evidence="5">
    <location>
        <begin position="164"/>
        <end position="182"/>
    </location>
</feature>
<feature type="transmembrane region" description="Helical" evidence="5">
    <location>
        <begin position="77"/>
        <end position="93"/>
    </location>
</feature>
<evidence type="ECO:0000256" key="5">
    <source>
        <dbReference type="SAM" id="Phobius"/>
    </source>
</evidence>
<evidence type="ECO:0000256" key="2">
    <source>
        <dbReference type="ARBA" id="ARBA00022692"/>
    </source>
</evidence>
<feature type="transmembrane region" description="Helical" evidence="5">
    <location>
        <begin position="31"/>
        <end position="49"/>
    </location>
</feature>
<feature type="transmembrane region" description="Helical" evidence="5">
    <location>
        <begin position="55"/>
        <end position="72"/>
    </location>
</feature>
<feature type="transmembrane region" description="Helical" evidence="5">
    <location>
        <begin position="301"/>
        <end position="323"/>
    </location>
</feature>
<reference evidence="7" key="1">
    <citation type="submission" date="2019-08" db="EMBL/GenBank/DDBJ databases">
        <authorList>
            <person name="Kucharzyk K."/>
            <person name="Murdoch R.W."/>
            <person name="Higgins S."/>
            <person name="Loffler F."/>
        </authorList>
    </citation>
    <scope>NUCLEOTIDE SEQUENCE</scope>
</reference>
<dbReference type="Pfam" id="PF04932">
    <property type="entry name" value="Wzy_C"/>
    <property type="match status" value="1"/>
</dbReference>
<comment type="caution">
    <text evidence="7">The sequence shown here is derived from an EMBL/GenBank/DDBJ whole genome shotgun (WGS) entry which is preliminary data.</text>
</comment>
<proteinExistence type="predicted"/>
<keyword evidence="2 5" id="KW-0812">Transmembrane</keyword>
<evidence type="ECO:0000259" key="6">
    <source>
        <dbReference type="Pfam" id="PF04932"/>
    </source>
</evidence>
<evidence type="ECO:0000256" key="3">
    <source>
        <dbReference type="ARBA" id="ARBA00022989"/>
    </source>
</evidence>
<feature type="transmembrane region" description="Helical" evidence="5">
    <location>
        <begin position="254"/>
        <end position="271"/>
    </location>
</feature>
<feature type="transmembrane region" description="Helical" evidence="5">
    <location>
        <begin position="228"/>
        <end position="247"/>
    </location>
</feature>
<feature type="transmembrane region" description="Helical" evidence="5">
    <location>
        <begin position="132"/>
        <end position="152"/>
    </location>
</feature>
<gene>
    <name evidence="7" type="ORF">SDC9_34136</name>
</gene>
<dbReference type="InterPro" id="IPR007016">
    <property type="entry name" value="O-antigen_ligase-rel_domated"/>
</dbReference>
<feature type="transmembrane region" description="Helical" evidence="5">
    <location>
        <begin position="415"/>
        <end position="434"/>
    </location>
</feature>
<dbReference type="AlphaFoldDB" id="A0A644VA56"/>
<evidence type="ECO:0000313" key="7">
    <source>
        <dbReference type="EMBL" id="MPL88121.1"/>
    </source>
</evidence>
<dbReference type="PANTHER" id="PTHR37422">
    <property type="entry name" value="TEICHURONIC ACID BIOSYNTHESIS PROTEIN TUAE"/>
    <property type="match status" value="1"/>
</dbReference>
<dbReference type="InterPro" id="IPR051533">
    <property type="entry name" value="WaaL-like"/>
</dbReference>
<feature type="transmembrane region" description="Helical" evidence="5">
    <location>
        <begin position="99"/>
        <end position="120"/>
    </location>
</feature>
<name>A0A644VA56_9ZZZZ</name>
<evidence type="ECO:0000256" key="1">
    <source>
        <dbReference type="ARBA" id="ARBA00004141"/>
    </source>
</evidence>
<organism evidence="7">
    <name type="scientific">bioreactor metagenome</name>
    <dbReference type="NCBI Taxonomy" id="1076179"/>
    <lineage>
        <taxon>unclassified sequences</taxon>
        <taxon>metagenomes</taxon>
        <taxon>ecological metagenomes</taxon>
    </lineage>
</organism>
<dbReference type="GO" id="GO:0016020">
    <property type="term" value="C:membrane"/>
    <property type="evidence" value="ECO:0007669"/>
    <property type="project" value="UniProtKB-SubCell"/>
</dbReference>
<dbReference type="EMBL" id="VSSQ01000251">
    <property type="protein sequence ID" value="MPL88121.1"/>
    <property type="molecule type" value="Genomic_DNA"/>
</dbReference>
<feature type="transmembrane region" description="Helical" evidence="5">
    <location>
        <begin position="189"/>
        <end position="208"/>
    </location>
</feature>
<comment type="subcellular location">
    <subcellularLocation>
        <location evidence="1">Membrane</location>
        <topology evidence="1">Multi-pass membrane protein</topology>
    </subcellularLocation>
</comment>
<keyword evidence="3 5" id="KW-1133">Transmembrane helix</keyword>